<dbReference type="InterPro" id="IPR008271">
    <property type="entry name" value="Ser/Thr_kinase_AS"/>
</dbReference>
<protein>
    <submittedName>
        <fullName evidence="2">Kinase-like domain-containing protein</fullName>
    </submittedName>
</protein>
<keyword evidence="3" id="KW-1185">Reference proteome</keyword>
<accession>A0A433QH46</accession>
<dbReference type="GO" id="GO:0005524">
    <property type="term" value="F:ATP binding"/>
    <property type="evidence" value="ECO:0007669"/>
    <property type="project" value="InterPro"/>
</dbReference>
<gene>
    <name evidence="2" type="ORF">BC938DRAFT_481026</name>
</gene>
<dbReference type="SMART" id="SM00220">
    <property type="entry name" value="S_TKc"/>
    <property type="match status" value="1"/>
</dbReference>
<feature type="domain" description="Protein kinase" evidence="1">
    <location>
        <begin position="39"/>
        <end position="308"/>
    </location>
</feature>
<keyword evidence="2" id="KW-0418">Kinase</keyword>
<dbReference type="Gene3D" id="1.10.510.10">
    <property type="entry name" value="Transferase(Phosphotransferase) domain 1"/>
    <property type="match status" value="1"/>
</dbReference>
<dbReference type="Proteomes" id="UP000274822">
    <property type="component" value="Unassembled WGS sequence"/>
</dbReference>
<dbReference type="InterPro" id="IPR006597">
    <property type="entry name" value="Sel1-like"/>
</dbReference>
<name>A0A433QH46_9FUNG</name>
<evidence type="ECO:0000313" key="2">
    <source>
        <dbReference type="EMBL" id="RUS29127.1"/>
    </source>
</evidence>
<dbReference type="Gene3D" id="1.25.40.10">
    <property type="entry name" value="Tetratricopeptide repeat domain"/>
    <property type="match status" value="1"/>
</dbReference>
<dbReference type="PROSITE" id="PS00108">
    <property type="entry name" value="PROTEIN_KINASE_ST"/>
    <property type="match status" value="1"/>
</dbReference>
<proteinExistence type="predicted"/>
<organism evidence="2 3">
    <name type="scientific">Jimgerdemannia flammicorona</name>
    <dbReference type="NCBI Taxonomy" id="994334"/>
    <lineage>
        <taxon>Eukaryota</taxon>
        <taxon>Fungi</taxon>
        <taxon>Fungi incertae sedis</taxon>
        <taxon>Mucoromycota</taxon>
        <taxon>Mucoromycotina</taxon>
        <taxon>Endogonomycetes</taxon>
        <taxon>Endogonales</taxon>
        <taxon>Endogonaceae</taxon>
        <taxon>Jimgerdemannia</taxon>
    </lineage>
</organism>
<reference evidence="2 3" key="1">
    <citation type="journal article" date="2018" name="New Phytol.">
        <title>Phylogenomics of Endogonaceae and evolution of mycorrhizas within Mucoromycota.</title>
        <authorList>
            <person name="Chang Y."/>
            <person name="Desiro A."/>
            <person name="Na H."/>
            <person name="Sandor L."/>
            <person name="Lipzen A."/>
            <person name="Clum A."/>
            <person name="Barry K."/>
            <person name="Grigoriev I.V."/>
            <person name="Martin F.M."/>
            <person name="Stajich J.E."/>
            <person name="Smith M.E."/>
            <person name="Bonito G."/>
            <person name="Spatafora J.W."/>
        </authorList>
    </citation>
    <scope>NUCLEOTIDE SEQUENCE [LARGE SCALE GENOMIC DNA]</scope>
    <source>
        <strain evidence="2 3">AD002</strain>
    </source>
</reference>
<dbReference type="SMART" id="SM00671">
    <property type="entry name" value="SEL1"/>
    <property type="match status" value="1"/>
</dbReference>
<evidence type="ECO:0000259" key="1">
    <source>
        <dbReference type="PROSITE" id="PS50011"/>
    </source>
</evidence>
<keyword evidence="2" id="KW-0808">Transferase</keyword>
<dbReference type="InterPro" id="IPR011990">
    <property type="entry name" value="TPR-like_helical_dom_sf"/>
</dbReference>
<sequence>MHTNTNTQNVINITPTIEVDPNDNLTSYDGVRRLSPEDVQQGQPIGSGGCGQIYKAILDNTITVAIKKVKEIGENNKKTPAEIQTALLKEVKILARLRECKWSSRSSVTTTPIRIQCFRLSWNMPRMGISGIMLARICAEIAKALHEVHKLRVIHGDMKASNVLIDSGVTAKLVDFGVSKTYTSIAKGSYPGQTLRWTAPERFDNEKKNMTHEQMVLADVYGYGMLVWEVVTDGKRPYDGYTEDTVYRKKMGAAISKPSEDLNPLKDVGDTPEDAPEVFRELIQQCLAVEPSRRPSLVSIKSSLDNYLATAAPSSTVARSSDTAATEWLAPISPSQQILLDASPEMSPPSILSTSSPREDKCNEWLQIIAGDMPALDALDLETLGKEQRDAVENGMEYFRRKKFDQAIKFFQNLDVDNPLYLRVVGLCYIAMDNKEKAFQHLKATARRDDGKGQYYVAWCYDHGYGVLPSKVEAFNWYSRSAGKGSVNATGTLRNIRWLDQICEFVTHDSNGVQLSWLNNVFTPDLSDDFVNDIQTAAKTCNDARSLLGWLNEKKILNKDGELGDWFWVEDKGEGGAEKG</sequence>
<dbReference type="GO" id="GO:0004674">
    <property type="term" value="F:protein serine/threonine kinase activity"/>
    <property type="evidence" value="ECO:0007669"/>
    <property type="project" value="TreeGrafter"/>
</dbReference>
<dbReference type="EMBL" id="RBNJ01005584">
    <property type="protein sequence ID" value="RUS29127.1"/>
    <property type="molecule type" value="Genomic_DNA"/>
</dbReference>
<dbReference type="InterPro" id="IPR011009">
    <property type="entry name" value="Kinase-like_dom_sf"/>
</dbReference>
<dbReference type="Pfam" id="PF00069">
    <property type="entry name" value="Pkinase"/>
    <property type="match status" value="1"/>
</dbReference>
<comment type="caution">
    <text evidence="2">The sequence shown here is derived from an EMBL/GenBank/DDBJ whole genome shotgun (WGS) entry which is preliminary data.</text>
</comment>
<dbReference type="Gene3D" id="3.30.200.20">
    <property type="entry name" value="Phosphorylase Kinase, domain 1"/>
    <property type="match status" value="1"/>
</dbReference>
<dbReference type="InterPro" id="IPR000719">
    <property type="entry name" value="Prot_kinase_dom"/>
</dbReference>
<dbReference type="InterPro" id="IPR051681">
    <property type="entry name" value="Ser/Thr_Kinases-Pseudokinases"/>
</dbReference>
<dbReference type="PANTHER" id="PTHR44329">
    <property type="entry name" value="SERINE/THREONINE-PROTEIN KINASE TNNI3K-RELATED"/>
    <property type="match status" value="1"/>
</dbReference>
<dbReference type="PANTHER" id="PTHR44329:SF214">
    <property type="entry name" value="PROTEIN KINASE DOMAIN-CONTAINING PROTEIN"/>
    <property type="match status" value="1"/>
</dbReference>
<dbReference type="SUPFAM" id="SSF56112">
    <property type="entry name" value="Protein kinase-like (PK-like)"/>
    <property type="match status" value="1"/>
</dbReference>
<evidence type="ECO:0000313" key="3">
    <source>
        <dbReference type="Proteomes" id="UP000274822"/>
    </source>
</evidence>
<dbReference type="AlphaFoldDB" id="A0A433QH46"/>
<dbReference type="SUPFAM" id="SSF81901">
    <property type="entry name" value="HCP-like"/>
    <property type="match status" value="1"/>
</dbReference>
<dbReference type="PROSITE" id="PS50011">
    <property type="entry name" value="PROTEIN_KINASE_DOM"/>
    <property type="match status" value="1"/>
</dbReference>